<feature type="transmembrane region" description="Helical" evidence="2">
    <location>
        <begin position="148"/>
        <end position="167"/>
    </location>
</feature>
<dbReference type="Proteomes" id="UP000186165">
    <property type="component" value="Chromosome"/>
</dbReference>
<evidence type="ECO:0000313" key="3">
    <source>
        <dbReference type="EMBL" id="APE96077.1"/>
    </source>
</evidence>
<accession>A0A1J1ADV0</accession>
<proteinExistence type="predicted"/>
<name>A0A1J1ADV0_9EURY</name>
<dbReference type="GeneID" id="30418166"/>
<keyword evidence="2" id="KW-1133">Transmembrane helix</keyword>
<keyword evidence="4" id="KW-1185">Reference proteome</keyword>
<organism evidence="3 4">
    <name type="scientific">Halodesulfurarchaeum formicicum</name>
    <dbReference type="NCBI Taxonomy" id="1873524"/>
    <lineage>
        <taxon>Archaea</taxon>
        <taxon>Methanobacteriati</taxon>
        <taxon>Methanobacteriota</taxon>
        <taxon>Stenosarchaea group</taxon>
        <taxon>Halobacteria</taxon>
        <taxon>Halobacteriales</taxon>
        <taxon>Halobacteriaceae</taxon>
        <taxon>Halodesulfurarchaeum</taxon>
    </lineage>
</organism>
<sequence length="189" mass="19730">MPPPSQPQSTGRAVQFRGQTRSRDDVSTVDTAVVVTGETVSVNPLAGVEIDSALDFSVPLADITALRCEGMLCRAITLETDTAEYRIPTADLDETAFRNAILQATDLENSCTRLSLGQYGICLCGPGTYAGCLLTVAGLGMILSVVGAALGVLVAGAGVLLLAAVFLSRTISKWRGANVWERPRTGATA</sequence>
<evidence type="ECO:0000256" key="1">
    <source>
        <dbReference type="SAM" id="MobiDB-lite"/>
    </source>
</evidence>
<reference evidence="4" key="1">
    <citation type="submission" date="2016-08" db="EMBL/GenBank/DDBJ databases">
        <title>Discovery of first anaerobic lithoheterotrophic haloarchae widely represented in hypersaline habitats.</title>
        <authorList>
            <person name="Sorokin D.Y."/>
            <person name="Kublanov I.V."/>
            <person name="Roman P."/>
            <person name="Sinninghe Damste J.S."/>
            <person name="Golyshin P.N."/>
            <person name="Rojo D."/>
            <person name="Ciordia S."/>
            <person name="Mena Md.C."/>
            <person name="Ferrer M."/>
            <person name="Smedile F."/>
            <person name="Messina E."/>
            <person name="La Cono V."/>
            <person name="Yakimov M.M."/>
        </authorList>
    </citation>
    <scope>NUCLEOTIDE SEQUENCE [LARGE SCALE GENOMIC DNA]</scope>
    <source>
        <strain evidence="4">HSR6</strain>
    </source>
</reference>
<protein>
    <submittedName>
        <fullName evidence="3">Uncharacterized protein</fullName>
    </submittedName>
</protein>
<feature type="transmembrane region" description="Helical" evidence="2">
    <location>
        <begin position="119"/>
        <end position="142"/>
    </location>
</feature>
<keyword evidence="2" id="KW-0812">Transmembrane</keyword>
<dbReference type="AlphaFoldDB" id="A0A1J1ADV0"/>
<dbReference type="EMBL" id="CP016804">
    <property type="protein sequence ID" value="APE96077.1"/>
    <property type="molecule type" value="Genomic_DNA"/>
</dbReference>
<dbReference type="KEGG" id="hhsr:HSR6_1638"/>
<dbReference type="RefSeq" id="WP_071933311.1">
    <property type="nucleotide sequence ID" value="NZ_CP016804.1"/>
</dbReference>
<feature type="region of interest" description="Disordered" evidence="1">
    <location>
        <begin position="1"/>
        <end position="25"/>
    </location>
</feature>
<keyword evidence="2" id="KW-0472">Membrane</keyword>
<gene>
    <name evidence="3" type="ORF">HSR6_1638</name>
</gene>
<evidence type="ECO:0000313" key="4">
    <source>
        <dbReference type="Proteomes" id="UP000186165"/>
    </source>
</evidence>
<evidence type="ECO:0000256" key="2">
    <source>
        <dbReference type="SAM" id="Phobius"/>
    </source>
</evidence>